<keyword evidence="2" id="KW-1185">Reference proteome</keyword>
<proteinExistence type="predicted"/>
<dbReference type="RefSeq" id="WP_206092353.1">
    <property type="nucleotide sequence ID" value="NZ_CP065053.1"/>
</dbReference>
<dbReference type="Proteomes" id="UP000662888">
    <property type="component" value="Chromosome"/>
</dbReference>
<sequence>MTNGKTLLDLAVLRRAAERPSNDRFTDLALGDLIEGLSVAVLLALLDELEAATATAALLPKYMAHVIDAEGISFVDDHHRNPFSDSPSFADEEWATLQAIAEQGKAGGGSKV</sequence>
<accession>A0AA48WIH3</accession>
<organism evidence="1 2">
    <name type="scientific">Massilia antarctica</name>
    <dbReference type="NCBI Taxonomy" id="2765360"/>
    <lineage>
        <taxon>Bacteria</taxon>
        <taxon>Pseudomonadati</taxon>
        <taxon>Pseudomonadota</taxon>
        <taxon>Betaproteobacteria</taxon>
        <taxon>Burkholderiales</taxon>
        <taxon>Oxalobacteraceae</taxon>
        <taxon>Telluria group</taxon>
        <taxon>Massilia</taxon>
    </lineage>
</organism>
<evidence type="ECO:0000313" key="1">
    <source>
        <dbReference type="EMBL" id="QPI52913.1"/>
    </source>
</evidence>
<dbReference type="EMBL" id="CP065053">
    <property type="protein sequence ID" value="QPI52913.1"/>
    <property type="molecule type" value="Genomic_DNA"/>
</dbReference>
<name>A0AA48WIH3_9BURK</name>
<protein>
    <submittedName>
        <fullName evidence="1">Uncharacterized protein</fullName>
    </submittedName>
</protein>
<reference evidence="1 2" key="1">
    <citation type="submission" date="2020-11" db="EMBL/GenBank/DDBJ databases">
        <authorList>
            <person name="Sun Q."/>
        </authorList>
    </citation>
    <scope>NUCLEOTIDE SEQUENCE [LARGE SCALE GENOMIC DNA]</scope>
    <source>
        <strain evidence="1 2">P8398</strain>
    </source>
</reference>
<gene>
    <name evidence="1" type="ORF">IV454_16330</name>
</gene>
<evidence type="ECO:0000313" key="2">
    <source>
        <dbReference type="Proteomes" id="UP000662888"/>
    </source>
</evidence>